<keyword evidence="13 14" id="KW-0472">Membrane</keyword>
<keyword evidence="7 14" id="KW-0812">Transmembrane</keyword>
<dbReference type="InterPro" id="IPR050398">
    <property type="entry name" value="HssS/ArlS-like"/>
</dbReference>
<sequence length="419" mass="47280">MKIKTSLRLYVVGAMFIAGTLAILAMSAVAVSYFFSGMDVAMGNFMRSQAFGIEVSDGRPVQRNELTVASHWEDLPPSIQAHLTAEDMEFGILEKHIEGIPLIEAPKGGYFALKLERNGETRFVSMELNDKEKIAHFEKRKVPRFFYILLFALVTIGLLAVALLVLVRKVSTPVRGLRNWAKALDKEDLTKPAPDFRYGELNALANIIQSSLASVQESLEREQRFLGYASHELRTPIAVMRSNTELLNKMIEKGVAQEKQQQVLERIERAGFTMTDLTETLLWLNRQQGKSLPKHAVLLSSLVEEISSDLEYLLRGKEVKVLIATDETKVTLPVALSRIVITNLIRNAFQHTFAGEVRIQQTQNNLVIVNRDDSKAEESSDLGFGLGLELTERLVQQYGWYYENIDTDEGHKVEIHFVE</sequence>
<dbReference type="GO" id="GO:0000155">
    <property type="term" value="F:phosphorelay sensor kinase activity"/>
    <property type="evidence" value="ECO:0007669"/>
    <property type="project" value="InterPro"/>
</dbReference>
<evidence type="ECO:0000256" key="1">
    <source>
        <dbReference type="ARBA" id="ARBA00000085"/>
    </source>
</evidence>
<keyword evidence="11 14" id="KW-1133">Transmembrane helix</keyword>
<dbReference type="PANTHER" id="PTHR45528:SF1">
    <property type="entry name" value="SENSOR HISTIDINE KINASE CPXA"/>
    <property type="match status" value="1"/>
</dbReference>
<dbReference type="AlphaFoldDB" id="A0A511QQC7"/>
<gene>
    <name evidence="17" type="ORF">VSU01S_17990</name>
</gene>
<keyword evidence="4" id="KW-1003">Cell membrane</keyword>
<reference evidence="17 18" key="1">
    <citation type="submission" date="2019-07" db="EMBL/GenBank/DDBJ databases">
        <title>Whole genome shotgun sequence of Vibrio superstes NBRC 103154.</title>
        <authorList>
            <person name="Hosoyama A."/>
            <person name="Uohara A."/>
            <person name="Ohji S."/>
            <person name="Ichikawa N."/>
        </authorList>
    </citation>
    <scope>NUCLEOTIDE SEQUENCE [LARGE SCALE GENOMIC DNA]</scope>
    <source>
        <strain evidence="17 18">NBRC 103154</strain>
    </source>
</reference>
<dbReference type="PANTHER" id="PTHR45528">
    <property type="entry name" value="SENSOR HISTIDINE KINASE CPXA"/>
    <property type="match status" value="1"/>
</dbReference>
<keyword evidence="10" id="KW-0067">ATP-binding</keyword>
<evidence type="ECO:0000256" key="10">
    <source>
        <dbReference type="ARBA" id="ARBA00022840"/>
    </source>
</evidence>
<dbReference type="SUPFAM" id="SSF55874">
    <property type="entry name" value="ATPase domain of HSP90 chaperone/DNA topoisomerase II/histidine kinase"/>
    <property type="match status" value="1"/>
</dbReference>
<dbReference type="Gene3D" id="1.10.287.130">
    <property type="match status" value="1"/>
</dbReference>
<dbReference type="InterPro" id="IPR036097">
    <property type="entry name" value="HisK_dim/P_sf"/>
</dbReference>
<evidence type="ECO:0000256" key="6">
    <source>
        <dbReference type="ARBA" id="ARBA00022679"/>
    </source>
</evidence>
<organism evidence="17 18">
    <name type="scientific">Vibrio superstes NBRC 103154</name>
    <dbReference type="NCBI Taxonomy" id="1219062"/>
    <lineage>
        <taxon>Bacteria</taxon>
        <taxon>Pseudomonadati</taxon>
        <taxon>Pseudomonadota</taxon>
        <taxon>Gammaproteobacteria</taxon>
        <taxon>Vibrionales</taxon>
        <taxon>Vibrionaceae</taxon>
        <taxon>Vibrio</taxon>
    </lineage>
</organism>
<keyword evidence="9" id="KW-0418">Kinase</keyword>
<keyword evidence="8" id="KW-0547">Nucleotide-binding</keyword>
<evidence type="ECO:0000256" key="13">
    <source>
        <dbReference type="ARBA" id="ARBA00023136"/>
    </source>
</evidence>
<dbReference type="GO" id="GO:0005886">
    <property type="term" value="C:plasma membrane"/>
    <property type="evidence" value="ECO:0007669"/>
    <property type="project" value="UniProtKB-SubCell"/>
</dbReference>
<feature type="transmembrane region" description="Helical" evidence="14">
    <location>
        <begin position="7"/>
        <end position="35"/>
    </location>
</feature>
<comment type="catalytic activity">
    <reaction evidence="1">
        <text>ATP + protein L-histidine = ADP + protein N-phospho-L-histidine.</text>
        <dbReference type="EC" id="2.7.13.3"/>
    </reaction>
</comment>
<evidence type="ECO:0000256" key="5">
    <source>
        <dbReference type="ARBA" id="ARBA00022553"/>
    </source>
</evidence>
<comment type="subcellular location">
    <subcellularLocation>
        <location evidence="2">Cell membrane</location>
        <topology evidence="2">Multi-pass membrane protein</topology>
    </subcellularLocation>
</comment>
<evidence type="ECO:0000313" key="17">
    <source>
        <dbReference type="EMBL" id="GEM79554.1"/>
    </source>
</evidence>
<feature type="domain" description="Histidine kinase" evidence="15">
    <location>
        <begin position="228"/>
        <end position="419"/>
    </location>
</feature>
<keyword evidence="12" id="KW-0902">Two-component regulatory system</keyword>
<evidence type="ECO:0000256" key="8">
    <source>
        <dbReference type="ARBA" id="ARBA00022741"/>
    </source>
</evidence>
<dbReference type="OrthoDB" id="9121563at2"/>
<dbReference type="CDD" id="cd00082">
    <property type="entry name" value="HisKA"/>
    <property type="match status" value="1"/>
</dbReference>
<keyword evidence="6" id="KW-0808">Transferase</keyword>
<dbReference type="Proteomes" id="UP000321113">
    <property type="component" value="Unassembled WGS sequence"/>
</dbReference>
<evidence type="ECO:0000313" key="18">
    <source>
        <dbReference type="Proteomes" id="UP000321113"/>
    </source>
</evidence>
<keyword evidence="5" id="KW-0597">Phosphoprotein</keyword>
<evidence type="ECO:0000256" key="2">
    <source>
        <dbReference type="ARBA" id="ARBA00004651"/>
    </source>
</evidence>
<dbReference type="PROSITE" id="PS50109">
    <property type="entry name" value="HIS_KIN"/>
    <property type="match status" value="1"/>
</dbReference>
<dbReference type="InterPro" id="IPR036890">
    <property type="entry name" value="HATPase_C_sf"/>
</dbReference>
<evidence type="ECO:0000256" key="9">
    <source>
        <dbReference type="ARBA" id="ARBA00022777"/>
    </source>
</evidence>
<evidence type="ECO:0000256" key="3">
    <source>
        <dbReference type="ARBA" id="ARBA00012438"/>
    </source>
</evidence>
<dbReference type="EMBL" id="BJXK01000006">
    <property type="protein sequence ID" value="GEM79554.1"/>
    <property type="molecule type" value="Genomic_DNA"/>
</dbReference>
<dbReference type="SMART" id="SM00388">
    <property type="entry name" value="HisKA"/>
    <property type="match status" value="1"/>
</dbReference>
<proteinExistence type="predicted"/>
<comment type="caution">
    <text evidence="17">The sequence shown here is derived from an EMBL/GenBank/DDBJ whole genome shotgun (WGS) entry which is preliminary data.</text>
</comment>
<name>A0A511QQC7_9VIBR</name>
<evidence type="ECO:0000256" key="7">
    <source>
        <dbReference type="ARBA" id="ARBA00022692"/>
    </source>
</evidence>
<evidence type="ECO:0000259" key="16">
    <source>
        <dbReference type="PROSITE" id="PS50885"/>
    </source>
</evidence>
<dbReference type="Gene3D" id="6.10.340.10">
    <property type="match status" value="1"/>
</dbReference>
<feature type="transmembrane region" description="Helical" evidence="14">
    <location>
        <begin position="145"/>
        <end position="167"/>
    </location>
</feature>
<evidence type="ECO:0000256" key="11">
    <source>
        <dbReference type="ARBA" id="ARBA00022989"/>
    </source>
</evidence>
<dbReference type="Pfam" id="PF00512">
    <property type="entry name" value="HisKA"/>
    <property type="match status" value="1"/>
</dbReference>
<evidence type="ECO:0000259" key="15">
    <source>
        <dbReference type="PROSITE" id="PS50109"/>
    </source>
</evidence>
<dbReference type="Gene3D" id="3.30.565.10">
    <property type="entry name" value="Histidine kinase-like ATPase, C-terminal domain"/>
    <property type="match status" value="1"/>
</dbReference>
<dbReference type="GO" id="GO:0005524">
    <property type="term" value="F:ATP binding"/>
    <property type="evidence" value="ECO:0007669"/>
    <property type="project" value="UniProtKB-KW"/>
</dbReference>
<dbReference type="InterPro" id="IPR005467">
    <property type="entry name" value="His_kinase_dom"/>
</dbReference>
<dbReference type="InterPro" id="IPR003661">
    <property type="entry name" value="HisK_dim/P_dom"/>
</dbReference>
<keyword evidence="18" id="KW-1185">Reference proteome</keyword>
<evidence type="ECO:0000256" key="12">
    <source>
        <dbReference type="ARBA" id="ARBA00023012"/>
    </source>
</evidence>
<feature type="domain" description="HAMP" evidence="16">
    <location>
        <begin position="168"/>
        <end position="220"/>
    </location>
</feature>
<dbReference type="PROSITE" id="PS50885">
    <property type="entry name" value="HAMP"/>
    <property type="match status" value="1"/>
</dbReference>
<dbReference type="RefSeq" id="WP_119010648.1">
    <property type="nucleotide sequence ID" value="NZ_BJXK01000006.1"/>
</dbReference>
<evidence type="ECO:0000256" key="14">
    <source>
        <dbReference type="SAM" id="Phobius"/>
    </source>
</evidence>
<dbReference type="SUPFAM" id="SSF47384">
    <property type="entry name" value="Homodimeric domain of signal transducing histidine kinase"/>
    <property type="match status" value="1"/>
</dbReference>
<accession>A0A511QQC7</accession>
<evidence type="ECO:0000256" key="4">
    <source>
        <dbReference type="ARBA" id="ARBA00022475"/>
    </source>
</evidence>
<protein>
    <recommendedName>
        <fullName evidence="3">histidine kinase</fullName>
        <ecNumber evidence="3">2.7.13.3</ecNumber>
    </recommendedName>
</protein>
<dbReference type="EC" id="2.7.13.3" evidence="3"/>
<dbReference type="InterPro" id="IPR003660">
    <property type="entry name" value="HAMP_dom"/>
</dbReference>